<evidence type="ECO:0000313" key="3">
    <source>
        <dbReference type="EMBL" id="QHT12687.1"/>
    </source>
</evidence>
<dbReference type="AlphaFoldDB" id="A0A6C0D845"/>
<keyword evidence="1" id="KW-1133">Transmembrane helix</keyword>
<keyword evidence="1" id="KW-0472">Membrane</keyword>
<dbReference type="EMBL" id="MN739549">
    <property type="protein sequence ID" value="QHT12687.1"/>
    <property type="molecule type" value="Genomic_DNA"/>
</dbReference>
<feature type="transmembrane region" description="Helical" evidence="1">
    <location>
        <begin position="236"/>
        <end position="259"/>
    </location>
</feature>
<keyword evidence="1" id="KW-0812">Transmembrane</keyword>
<feature type="domain" description="Apple" evidence="2">
    <location>
        <begin position="72"/>
        <end position="155"/>
    </location>
</feature>
<organism evidence="3">
    <name type="scientific">viral metagenome</name>
    <dbReference type="NCBI Taxonomy" id="1070528"/>
    <lineage>
        <taxon>unclassified sequences</taxon>
        <taxon>metagenomes</taxon>
        <taxon>organismal metagenomes</taxon>
    </lineage>
</organism>
<accession>A0A6C0D845</accession>
<dbReference type="PROSITE" id="PS50948">
    <property type="entry name" value="PAN"/>
    <property type="match status" value="1"/>
</dbReference>
<proteinExistence type="predicted"/>
<sequence length="313" mass="35058">MGNITSIIDHWKEDDAQRQLMVDSYVKDLNKLSYQPDKDAGGNKIYVDKFNILLNEYKDKYATYLKLQKADASRNIAQYISTQGVRFNGNGGVLSTNTAKDIPSCQALCSADLKCSGFNYNSSTQACELQGGLGGSISLGSKDEHGGINKAMDALFALYEINTKLIALNDEINKVNKNAYPEFKLGLGRIFLNDENLFNQNQSLRMEREKIRQALNAYNDADTEYVNRAMDVEQHYAYYNIWFIVMVVLVCLLISMVLFPGYNGNVVSKSIWTIIIIVIIVATLNLNNPIAFAIWLLLICTVLAMKSNLIPSI</sequence>
<name>A0A6C0D845_9ZZZZ</name>
<dbReference type="InterPro" id="IPR003609">
    <property type="entry name" value="Pan_app"/>
</dbReference>
<evidence type="ECO:0000256" key="1">
    <source>
        <dbReference type="SAM" id="Phobius"/>
    </source>
</evidence>
<protein>
    <recommendedName>
        <fullName evidence="2">Apple domain-containing protein</fullName>
    </recommendedName>
</protein>
<reference evidence="3" key="1">
    <citation type="journal article" date="2020" name="Nature">
        <title>Giant virus diversity and host interactions through global metagenomics.</title>
        <authorList>
            <person name="Schulz F."/>
            <person name="Roux S."/>
            <person name="Paez-Espino D."/>
            <person name="Jungbluth S."/>
            <person name="Walsh D.A."/>
            <person name="Denef V.J."/>
            <person name="McMahon K.D."/>
            <person name="Konstantinidis K.T."/>
            <person name="Eloe-Fadrosh E.A."/>
            <person name="Kyrpides N.C."/>
            <person name="Woyke T."/>
        </authorList>
    </citation>
    <scope>NUCLEOTIDE SEQUENCE</scope>
    <source>
        <strain evidence="3">GVMAG-M-3300023174-130</strain>
    </source>
</reference>
<evidence type="ECO:0000259" key="2">
    <source>
        <dbReference type="PROSITE" id="PS50948"/>
    </source>
</evidence>
<dbReference type="SUPFAM" id="SSF57414">
    <property type="entry name" value="Hairpin loop containing domain-like"/>
    <property type="match status" value="1"/>
</dbReference>
<dbReference type="Gene3D" id="3.50.4.10">
    <property type="entry name" value="Hepatocyte Growth Factor"/>
    <property type="match status" value="1"/>
</dbReference>
<dbReference type="Pfam" id="PF00024">
    <property type="entry name" value="PAN_1"/>
    <property type="match status" value="1"/>
</dbReference>